<dbReference type="InterPro" id="IPR018211">
    <property type="entry name" value="ADH_Fe_CS"/>
</dbReference>
<keyword evidence="4" id="KW-0520">NAD</keyword>
<dbReference type="GO" id="GO:0046872">
    <property type="term" value="F:metal ion binding"/>
    <property type="evidence" value="ECO:0007669"/>
    <property type="project" value="InterPro"/>
</dbReference>
<feature type="domain" description="Alcohol dehydrogenase iron-type/glycerol dehydrogenase GldA" evidence="5">
    <location>
        <begin position="29"/>
        <end position="196"/>
    </location>
</feature>
<reference evidence="7 8" key="1">
    <citation type="submission" date="2016-10" db="EMBL/GenBank/DDBJ databases">
        <authorList>
            <person name="de Groot N.N."/>
        </authorList>
    </citation>
    <scope>NUCLEOTIDE SEQUENCE [LARGE SCALE GENOMIC DNA]</scope>
    <source>
        <strain evidence="7 8">DSM 22012</strain>
    </source>
</reference>
<dbReference type="Pfam" id="PF25137">
    <property type="entry name" value="ADH_Fe_C"/>
    <property type="match status" value="1"/>
</dbReference>
<dbReference type="FunFam" id="1.20.1090.10:FF:000001">
    <property type="entry name" value="Aldehyde-alcohol dehydrogenase"/>
    <property type="match status" value="1"/>
</dbReference>
<feature type="domain" description="Fe-containing alcohol dehydrogenase-like C-terminal" evidence="6">
    <location>
        <begin position="208"/>
        <end position="404"/>
    </location>
</feature>
<evidence type="ECO:0000256" key="3">
    <source>
        <dbReference type="ARBA" id="ARBA00023002"/>
    </source>
</evidence>
<dbReference type="PANTHER" id="PTHR11496">
    <property type="entry name" value="ALCOHOL DEHYDROGENASE"/>
    <property type="match status" value="1"/>
</dbReference>
<organism evidence="7 8">
    <name type="scientific">Marinobacterium lutimaris</name>
    <dbReference type="NCBI Taxonomy" id="568106"/>
    <lineage>
        <taxon>Bacteria</taxon>
        <taxon>Pseudomonadati</taxon>
        <taxon>Pseudomonadota</taxon>
        <taxon>Gammaproteobacteria</taxon>
        <taxon>Oceanospirillales</taxon>
        <taxon>Oceanospirillaceae</taxon>
        <taxon>Marinobacterium</taxon>
    </lineage>
</organism>
<dbReference type="CDD" id="cd08193">
    <property type="entry name" value="HVD"/>
    <property type="match status" value="1"/>
</dbReference>
<evidence type="ECO:0000259" key="6">
    <source>
        <dbReference type="Pfam" id="PF25137"/>
    </source>
</evidence>
<dbReference type="AlphaFoldDB" id="A0A1H5Y4H9"/>
<gene>
    <name evidence="7" type="ORF">SAMN05444390_1011602</name>
</gene>
<dbReference type="SUPFAM" id="SSF56796">
    <property type="entry name" value="Dehydroquinate synthase-like"/>
    <property type="match status" value="1"/>
</dbReference>
<dbReference type="EMBL" id="FNVQ01000001">
    <property type="protein sequence ID" value="SEG18510.1"/>
    <property type="molecule type" value="Genomic_DNA"/>
</dbReference>
<evidence type="ECO:0000313" key="8">
    <source>
        <dbReference type="Proteomes" id="UP000236745"/>
    </source>
</evidence>
<dbReference type="InterPro" id="IPR056798">
    <property type="entry name" value="ADH_Fe_C"/>
</dbReference>
<protein>
    <submittedName>
        <fullName evidence="7">Alcohol dehydrogenase, class IV</fullName>
    </submittedName>
</protein>
<dbReference type="PANTHER" id="PTHR11496:SF102">
    <property type="entry name" value="ALCOHOL DEHYDROGENASE 4"/>
    <property type="match status" value="1"/>
</dbReference>
<evidence type="ECO:0000313" key="7">
    <source>
        <dbReference type="EMBL" id="SEG18510.1"/>
    </source>
</evidence>
<sequence>MGATPAPTPILQEENKMTEGIKPFTFDTPGSMHMEWGSARRLGELLASRFEQRNLLIVTDKFLHENGLLDPAKESLKAQGFTVSVFDDVVADPPEAVLMQCVDRAKSAGADIVLGLGGGSSMDVAKLVAVMLKSEQPLSELYGIGNVKGERAPLIQVPTTSGTGSEVTNITILTTGETTKMGVVAQQLYADLVLLDGELTVGLPAGATAATGIDAMVHAIESYTSAHKKNPLSDALAKEALTLLTNNLITACTDGSNRAAREAMLLGSNLAGQAFSNSPVAAVHALAYPLGGHYHLPHGLTNALMLGPVLRFNMAAAAPLYAELADHLLGKSDADVATRSAAFVEHMQDLMNRSGAPQRLRDVEVTEESLPTLAKDAMLQTRLLQNNPVEVTEADALALYKEAF</sequence>
<evidence type="ECO:0000256" key="1">
    <source>
        <dbReference type="ARBA" id="ARBA00001962"/>
    </source>
</evidence>
<comment type="similarity">
    <text evidence="2">Belongs to the iron-containing alcohol dehydrogenase family.</text>
</comment>
<evidence type="ECO:0000259" key="5">
    <source>
        <dbReference type="Pfam" id="PF00465"/>
    </source>
</evidence>
<comment type="cofactor">
    <cofactor evidence="1">
        <name>Fe cation</name>
        <dbReference type="ChEBI" id="CHEBI:24875"/>
    </cofactor>
</comment>
<dbReference type="Pfam" id="PF00465">
    <property type="entry name" value="Fe-ADH"/>
    <property type="match status" value="1"/>
</dbReference>
<evidence type="ECO:0000256" key="4">
    <source>
        <dbReference type="ARBA" id="ARBA00023027"/>
    </source>
</evidence>
<dbReference type="Gene3D" id="1.20.1090.10">
    <property type="entry name" value="Dehydroquinate synthase-like - alpha domain"/>
    <property type="match status" value="1"/>
</dbReference>
<keyword evidence="8" id="KW-1185">Reference proteome</keyword>
<keyword evidence="3" id="KW-0560">Oxidoreductase</keyword>
<dbReference type="PROSITE" id="PS00913">
    <property type="entry name" value="ADH_IRON_1"/>
    <property type="match status" value="1"/>
</dbReference>
<dbReference type="FunFam" id="3.40.50.1970:FF:000003">
    <property type="entry name" value="Alcohol dehydrogenase, iron-containing"/>
    <property type="match status" value="1"/>
</dbReference>
<accession>A0A1H5Y4H9</accession>
<proteinExistence type="inferred from homology"/>
<evidence type="ECO:0000256" key="2">
    <source>
        <dbReference type="ARBA" id="ARBA00007358"/>
    </source>
</evidence>
<dbReference type="InterPro" id="IPR039697">
    <property type="entry name" value="Alcohol_dehydrogenase_Fe"/>
</dbReference>
<dbReference type="GO" id="GO:0004022">
    <property type="term" value="F:alcohol dehydrogenase (NAD+) activity"/>
    <property type="evidence" value="ECO:0007669"/>
    <property type="project" value="TreeGrafter"/>
</dbReference>
<dbReference type="Gene3D" id="3.40.50.1970">
    <property type="match status" value="1"/>
</dbReference>
<dbReference type="InterPro" id="IPR001670">
    <property type="entry name" value="ADH_Fe/GldA"/>
</dbReference>
<name>A0A1H5Y4H9_9GAMM</name>
<dbReference type="Proteomes" id="UP000236745">
    <property type="component" value="Unassembled WGS sequence"/>
</dbReference>